<dbReference type="GO" id="GO:0004817">
    <property type="term" value="F:cysteine-tRNA ligase activity"/>
    <property type="evidence" value="ECO:0007669"/>
    <property type="project" value="UniProtKB-EC"/>
</dbReference>
<dbReference type="EC" id="6.1.1.16" evidence="2"/>
<evidence type="ECO:0000256" key="2">
    <source>
        <dbReference type="ARBA" id="ARBA00012832"/>
    </source>
</evidence>
<keyword evidence="3 13" id="KW-0436">Ligase</keyword>
<dbReference type="EMBL" id="KN847523">
    <property type="protein sequence ID" value="KIV90890.1"/>
    <property type="molecule type" value="Genomic_DNA"/>
</dbReference>
<dbReference type="CDD" id="cd00672">
    <property type="entry name" value="CysRS_core"/>
    <property type="match status" value="1"/>
</dbReference>
<keyword evidence="7" id="KW-0067">ATP-binding</keyword>
<evidence type="ECO:0000256" key="6">
    <source>
        <dbReference type="ARBA" id="ARBA00022833"/>
    </source>
</evidence>
<gene>
    <name evidence="13" type="ORF">PV10_05494</name>
</gene>
<dbReference type="InterPro" id="IPR014729">
    <property type="entry name" value="Rossmann-like_a/b/a_fold"/>
</dbReference>
<dbReference type="Gene3D" id="3.40.50.620">
    <property type="entry name" value="HUPs"/>
    <property type="match status" value="2"/>
</dbReference>
<evidence type="ECO:0000256" key="7">
    <source>
        <dbReference type="ARBA" id="ARBA00022840"/>
    </source>
</evidence>
<dbReference type="PRINTS" id="PR00983">
    <property type="entry name" value="TRNASYNTHCYS"/>
</dbReference>
<proteinExistence type="inferred from homology"/>
<feature type="domain" description="tRNA synthetases class I catalytic" evidence="12">
    <location>
        <begin position="62"/>
        <end position="501"/>
    </location>
</feature>
<dbReference type="InterPro" id="IPR032678">
    <property type="entry name" value="tRNA-synt_1_cat_dom"/>
</dbReference>
<dbReference type="Pfam" id="PF01406">
    <property type="entry name" value="tRNA-synt_1e"/>
    <property type="match status" value="1"/>
</dbReference>
<feature type="compositionally biased region" description="Basic and acidic residues" evidence="11">
    <location>
        <begin position="812"/>
        <end position="824"/>
    </location>
</feature>
<dbReference type="GO" id="GO:0005524">
    <property type="term" value="F:ATP binding"/>
    <property type="evidence" value="ECO:0007669"/>
    <property type="project" value="UniProtKB-KW"/>
</dbReference>
<dbReference type="InterPro" id="IPR024909">
    <property type="entry name" value="Cys-tRNA/MSH_ligase"/>
</dbReference>
<dbReference type="NCBIfam" id="TIGR00435">
    <property type="entry name" value="cysS"/>
    <property type="match status" value="1"/>
</dbReference>
<dbReference type="InterPro" id="IPR015803">
    <property type="entry name" value="Cys-tRNA-ligase"/>
</dbReference>
<reference evidence="13 14" key="1">
    <citation type="submission" date="2015-01" db="EMBL/GenBank/DDBJ databases">
        <title>The Genome Sequence of Exophiala mesophila CBS40295.</title>
        <authorList>
            <consortium name="The Broad Institute Genomics Platform"/>
            <person name="Cuomo C."/>
            <person name="de Hoog S."/>
            <person name="Gorbushina A."/>
            <person name="Stielow B."/>
            <person name="Teixiera M."/>
            <person name="Abouelleil A."/>
            <person name="Chapman S.B."/>
            <person name="Priest M."/>
            <person name="Young S.K."/>
            <person name="Wortman J."/>
            <person name="Nusbaum C."/>
            <person name="Birren B."/>
        </authorList>
    </citation>
    <scope>NUCLEOTIDE SEQUENCE [LARGE SCALE GENOMIC DNA]</scope>
    <source>
        <strain evidence="13 14">CBS 40295</strain>
    </source>
</reference>
<feature type="compositionally biased region" description="Basic and acidic residues" evidence="11">
    <location>
        <begin position="743"/>
        <end position="777"/>
    </location>
</feature>
<dbReference type="OrthoDB" id="438179at2759"/>
<dbReference type="HAMAP" id="MF_00041">
    <property type="entry name" value="Cys_tRNA_synth"/>
    <property type="match status" value="1"/>
</dbReference>
<keyword evidence="4" id="KW-0479">Metal-binding</keyword>
<keyword evidence="6" id="KW-0862">Zinc</keyword>
<organism evidence="13 14">
    <name type="scientific">Exophiala mesophila</name>
    <name type="common">Black yeast-like fungus</name>
    <dbReference type="NCBI Taxonomy" id="212818"/>
    <lineage>
        <taxon>Eukaryota</taxon>
        <taxon>Fungi</taxon>
        <taxon>Dikarya</taxon>
        <taxon>Ascomycota</taxon>
        <taxon>Pezizomycotina</taxon>
        <taxon>Eurotiomycetes</taxon>
        <taxon>Chaetothyriomycetidae</taxon>
        <taxon>Chaetothyriales</taxon>
        <taxon>Herpotrichiellaceae</taxon>
        <taxon>Exophiala</taxon>
    </lineage>
</organism>
<dbReference type="AlphaFoldDB" id="A0A0D1WPB1"/>
<evidence type="ECO:0000256" key="11">
    <source>
        <dbReference type="SAM" id="MobiDB-lite"/>
    </source>
</evidence>
<keyword evidence="9" id="KW-0030">Aminoacyl-tRNA synthetase</keyword>
<dbReference type="VEuPathDB" id="FungiDB:PV10_05494"/>
<dbReference type="RefSeq" id="XP_016222464.1">
    <property type="nucleotide sequence ID" value="XM_016370171.1"/>
</dbReference>
<dbReference type="FunFam" id="3.40.50.620:FF:000186">
    <property type="entry name" value="Putative Cysteinyl-tRNA synthetase"/>
    <property type="match status" value="1"/>
</dbReference>
<comment type="cofactor">
    <cofactor evidence="1">
        <name>Zn(2+)</name>
        <dbReference type="ChEBI" id="CHEBI:29105"/>
    </cofactor>
</comment>
<evidence type="ECO:0000313" key="14">
    <source>
        <dbReference type="Proteomes" id="UP000054302"/>
    </source>
</evidence>
<dbReference type="STRING" id="212818.A0A0D1WPB1"/>
<evidence type="ECO:0000256" key="10">
    <source>
        <dbReference type="ARBA" id="ARBA00031499"/>
    </source>
</evidence>
<dbReference type="SUPFAM" id="SSF47323">
    <property type="entry name" value="Anticodon-binding domain of a subclass of class I aminoacyl-tRNA synthetases"/>
    <property type="match status" value="1"/>
</dbReference>
<evidence type="ECO:0000259" key="12">
    <source>
        <dbReference type="Pfam" id="PF01406"/>
    </source>
</evidence>
<dbReference type="SUPFAM" id="SSF52374">
    <property type="entry name" value="Nucleotidylyl transferase"/>
    <property type="match status" value="1"/>
</dbReference>
<dbReference type="PANTHER" id="PTHR10890">
    <property type="entry name" value="CYSTEINYL-TRNA SYNTHETASE"/>
    <property type="match status" value="1"/>
</dbReference>
<accession>A0A0D1WPB1</accession>
<dbReference type="PANTHER" id="PTHR10890:SF3">
    <property type="entry name" value="CYSTEINE--TRNA LIGASE, CYTOPLASMIC"/>
    <property type="match status" value="1"/>
</dbReference>
<dbReference type="GO" id="GO:0046872">
    <property type="term" value="F:metal ion binding"/>
    <property type="evidence" value="ECO:0007669"/>
    <property type="project" value="UniProtKB-KW"/>
</dbReference>
<evidence type="ECO:0000256" key="3">
    <source>
        <dbReference type="ARBA" id="ARBA00022598"/>
    </source>
</evidence>
<feature type="region of interest" description="Disordered" evidence="11">
    <location>
        <begin position="743"/>
        <end position="852"/>
    </location>
</feature>
<dbReference type="OMA" id="EAYWSTP"/>
<evidence type="ECO:0000256" key="9">
    <source>
        <dbReference type="ARBA" id="ARBA00023146"/>
    </source>
</evidence>
<evidence type="ECO:0000256" key="1">
    <source>
        <dbReference type="ARBA" id="ARBA00001947"/>
    </source>
</evidence>
<dbReference type="Proteomes" id="UP000054302">
    <property type="component" value="Unassembled WGS sequence"/>
</dbReference>
<evidence type="ECO:0000256" key="8">
    <source>
        <dbReference type="ARBA" id="ARBA00022917"/>
    </source>
</evidence>
<dbReference type="Gene3D" id="1.20.120.1910">
    <property type="entry name" value="Cysteine-tRNA ligase, C-terminal anti-codon recognition domain"/>
    <property type="match status" value="1"/>
</dbReference>
<keyword evidence="5" id="KW-0547">Nucleotide-binding</keyword>
<dbReference type="InterPro" id="IPR009080">
    <property type="entry name" value="tRNAsynth_Ia_anticodon-bd"/>
</dbReference>
<sequence length="852" mass="96167">MNQRFLFSLTSHLRRTFFSSSTVRCITSRPRMSQPAWAQPTGSTHQPQLKVYNSLTKSKVPFVPLVPETISWYSCGPTVYDDAHLGHARNYVTTDIIRRILRDYFGFKVRFVMNITDVDDKIILRGRQRHLYEEYKTKHRYIDDQVRQNVRQAWLYYIQKNLKRINPKTLLTPETLDDVVDAAYGDVLAGAPLEQGTKPGDREAKIKMHINTVRSTAKALLQDPKLLTPHEFYARVADPMCLVLDEQLGNTIRGDDYAVFTKLTKEYEARFFQDMHDLNVLDPDDLVRVTEHGKEIAEFVKKIADNKLAYRTTDGSVYFDINAFEAAGFPYARLEPWNRNDKELQADGEGALSQKDGSVKRSDADFALWKASKPGEPSWDSEWGPGRPGWHIECSAMASGKLGQQMDIHSGGIDLAFPHHDNELAQSEAFWADGSHRQWVNYFLHMGHLSIAGSKMSKSLKNFTTIREALHVRKEWTARSLRIVFLLGNWKDGIEITDDMVVEGRGWEDRVDNFFLNVIESINSTEAAHNEKGALDQVLEEAQEKVHTAFLDSFNTPLAMSAISSLINTYNSTKKIDLTHADHVNTARFVTRFVNILGLNGDAAANSTQVGWRGIDIPEAAKEYVYPLARVRDELRTAAIAKSITPEIVQEIVSTTSSGVEEAASSGRPRPSYARTLSEFNRSALHVASVAEQNELNKKILALCDRVRDVDLWQLDIYLEDRENAPALVRPVTEGLRVARREREDKFRQKEEAKKKREQEALDKLNKGRVSPRDMFKPPHSNDYSEWDGDGVPTVGSDGSALTASKVKRLKKEWENQRKAHEKYLAATSNGGPSTGPGTGLDTPSSVSTPVG</sequence>
<dbReference type="GO" id="GO:0006423">
    <property type="term" value="P:cysteinyl-tRNA aminoacylation"/>
    <property type="evidence" value="ECO:0007669"/>
    <property type="project" value="InterPro"/>
</dbReference>
<dbReference type="GeneID" id="27323339"/>
<protein>
    <recommendedName>
        <fullName evidence="2">cysteine--tRNA ligase</fullName>
        <ecNumber evidence="2">6.1.1.16</ecNumber>
    </recommendedName>
    <alternativeName>
        <fullName evidence="10">Cysteinyl-tRNA synthetase</fullName>
    </alternativeName>
</protein>
<evidence type="ECO:0000256" key="5">
    <source>
        <dbReference type="ARBA" id="ARBA00022741"/>
    </source>
</evidence>
<evidence type="ECO:0000256" key="4">
    <source>
        <dbReference type="ARBA" id="ARBA00022723"/>
    </source>
</evidence>
<keyword evidence="14" id="KW-1185">Reference proteome</keyword>
<keyword evidence="8" id="KW-0648">Protein biosynthesis</keyword>
<dbReference type="HOGENOM" id="CLU_013528_3_1_1"/>
<dbReference type="GO" id="GO:0005737">
    <property type="term" value="C:cytoplasm"/>
    <property type="evidence" value="ECO:0007669"/>
    <property type="project" value="TreeGrafter"/>
</dbReference>
<name>A0A0D1WPB1_EXOME</name>
<evidence type="ECO:0000313" key="13">
    <source>
        <dbReference type="EMBL" id="KIV90890.1"/>
    </source>
</evidence>